<evidence type="ECO:0000259" key="2">
    <source>
        <dbReference type="Pfam" id="PF16608"/>
    </source>
</evidence>
<feature type="compositionally biased region" description="Polar residues" evidence="1">
    <location>
        <begin position="103"/>
        <end position="118"/>
    </location>
</feature>
<feature type="compositionally biased region" description="Polar residues" evidence="1">
    <location>
        <begin position="160"/>
        <end position="169"/>
    </location>
</feature>
<dbReference type="PANTHER" id="PTHR13020">
    <property type="entry name" value="TRINUCLEOTIDE REPEAT-CONTAINING GENE 6"/>
    <property type="match status" value="1"/>
</dbReference>
<feature type="domain" description="TNRC6 PABC binding" evidence="2">
    <location>
        <begin position="69"/>
        <end position="180"/>
    </location>
</feature>
<dbReference type="PANTHER" id="PTHR13020:SF28">
    <property type="entry name" value="TRINUCLEOTIDE REPEAT-CONTAINING GENE 6A PROTEIN"/>
    <property type="match status" value="1"/>
</dbReference>
<evidence type="ECO:0000313" key="4">
    <source>
        <dbReference type="Proteomes" id="UP001162483"/>
    </source>
</evidence>
<organism evidence="3 4">
    <name type="scientific">Staurois parvus</name>
    <dbReference type="NCBI Taxonomy" id="386267"/>
    <lineage>
        <taxon>Eukaryota</taxon>
        <taxon>Metazoa</taxon>
        <taxon>Chordata</taxon>
        <taxon>Craniata</taxon>
        <taxon>Vertebrata</taxon>
        <taxon>Euteleostomi</taxon>
        <taxon>Amphibia</taxon>
        <taxon>Batrachia</taxon>
        <taxon>Anura</taxon>
        <taxon>Neobatrachia</taxon>
        <taxon>Ranoidea</taxon>
        <taxon>Ranidae</taxon>
        <taxon>Staurois</taxon>
    </lineage>
</organism>
<comment type="caution">
    <text evidence="3">The sequence shown here is derived from an EMBL/GenBank/DDBJ whole genome shotgun (WGS) entry which is preliminary data.</text>
</comment>
<feature type="compositionally biased region" description="Low complexity" evidence="1">
    <location>
        <begin position="140"/>
        <end position="151"/>
    </location>
</feature>
<dbReference type="Proteomes" id="UP001162483">
    <property type="component" value="Unassembled WGS sequence"/>
</dbReference>
<accession>A0ABN9APX0</accession>
<proteinExistence type="predicted"/>
<feature type="region of interest" description="Disordered" evidence="1">
    <location>
        <begin position="1"/>
        <end position="46"/>
    </location>
</feature>
<dbReference type="InterPro" id="IPR032226">
    <property type="entry name" value="TNRC6_PABC-bd"/>
</dbReference>
<evidence type="ECO:0000313" key="3">
    <source>
        <dbReference type="EMBL" id="CAI9537538.1"/>
    </source>
</evidence>
<evidence type="ECO:0000256" key="1">
    <source>
        <dbReference type="SAM" id="MobiDB-lite"/>
    </source>
</evidence>
<dbReference type="InterPro" id="IPR052068">
    <property type="entry name" value="GW182_domain"/>
</dbReference>
<keyword evidence="4" id="KW-1185">Reference proteome</keyword>
<dbReference type="EMBL" id="CATNWA010000616">
    <property type="protein sequence ID" value="CAI9537538.1"/>
    <property type="molecule type" value="Genomic_DNA"/>
</dbReference>
<feature type="non-terminal residue" evidence="3">
    <location>
        <position position="180"/>
    </location>
</feature>
<name>A0ABN9APX0_9NEOB</name>
<protein>
    <recommendedName>
        <fullName evidence="2">TNRC6 PABC binding domain-containing protein</fullName>
    </recommendedName>
</protein>
<gene>
    <name evidence="3" type="ORF">SPARVUS_LOCUS1244469</name>
</gene>
<sequence length="180" mass="19552">MPTGGRQQQEQQARSLGMQQSRQLDPNHLMKQAIPPSQQPMLHQPPIKSFLDNVLPHSAPELPKGPSPINTFNGFPLGLNSNVNMELGGMKEPQSRLRKWTTVDSMSSNTSLDQNSSKHGAISSGFRLEDSPFGSYDFMNSSNAPSSPPGSIGDGWPSAKSPNGSSSVSWPPEFRPGEPW</sequence>
<feature type="region of interest" description="Disordered" evidence="1">
    <location>
        <begin position="103"/>
        <end position="180"/>
    </location>
</feature>
<feature type="compositionally biased region" description="Polar residues" evidence="1">
    <location>
        <begin position="1"/>
        <end position="24"/>
    </location>
</feature>
<reference evidence="3" key="1">
    <citation type="submission" date="2023-05" db="EMBL/GenBank/DDBJ databases">
        <authorList>
            <person name="Stuckert A."/>
        </authorList>
    </citation>
    <scope>NUCLEOTIDE SEQUENCE</scope>
</reference>
<dbReference type="Pfam" id="PF16608">
    <property type="entry name" value="TNRC6-PABC_bdg"/>
    <property type="match status" value="1"/>
</dbReference>